<dbReference type="Pfam" id="PF03564">
    <property type="entry name" value="DUF1759"/>
    <property type="match status" value="1"/>
</dbReference>
<dbReference type="InterPro" id="IPR043502">
    <property type="entry name" value="DNA/RNA_pol_sf"/>
</dbReference>
<dbReference type="InterPro" id="IPR043128">
    <property type="entry name" value="Rev_trsase/Diguanyl_cyclase"/>
</dbReference>
<dbReference type="PANTHER" id="PTHR47331">
    <property type="entry name" value="PHD-TYPE DOMAIN-CONTAINING PROTEIN"/>
    <property type="match status" value="1"/>
</dbReference>
<dbReference type="RefSeq" id="XP_070851464.1">
    <property type="nucleotide sequence ID" value="XM_070995363.1"/>
</dbReference>
<evidence type="ECO:0000313" key="1">
    <source>
        <dbReference type="Proteomes" id="UP001652628"/>
    </source>
</evidence>
<reference evidence="2" key="1">
    <citation type="submission" date="2025-08" db="UniProtKB">
        <authorList>
            <consortium name="RefSeq"/>
        </authorList>
    </citation>
    <scope>IDENTIFICATION</scope>
</reference>
<dbReference type="Gene3D" id="3.30.70.270">
    <property type="match status" value="1"/>
</dbReference>
<dbReference type="PANTHER" id="PTHR47331:SF5">
    <property type="entry name" value="RIBONUCLEASE H"/>
    <property type="match status" value="1"/>
</dbReference>
<accession>A0ABM4TNB9</accession>
<dbReference type="Gene3D" id="3.10.10.10">
    <property type="entry name" value="HIV Type 1 Reverse Transcriptase, subunit A, domain 1"/>
    <property type="match status" value="1"/>
</dbReference>
<gene>
    <name evidence="2" type="primary">LOC139352733</name>
</gene>
<name>A0ABM4TNB9_DROSZ</name>
<dbReference type="SUPFAM" id="SSF56672">
    <property type="entry name" value="DNA/RNA polymerases"/>
    <property type="match status" value="1"/>
</dbReference>
<protein>
    <submittedName>
        <fullName evidence="2">Uncharacterized protein</fullName>
    </submittedName>
</protein>
<organism evidence="1 2">
    <name type="scientific">Drosophila suzukii</name>
    <name type="common">Spotted-wing drosophila fruit fly</name>
    <dbReference type="NCBI Taxonomy" id="28584"/>
    <lineage>
        <taxon>Eukaryota</taxon>
        <taxon>Metazoa</taxon>
        <taxon>Ecdysozoa</taxon>
        <taxon>Arthropoda</taxon>
        <taxon>Hexapoda</taxon>
        <taxon>Insecta</taxon>
        <taxon>Pterygota</taxon>
        <taxon>Neoptera</taxon>
        <taxon>Endopterygota</taxon>
        <taxon>Diptera</taxon>
        <taxon>Brachycera</taxon>
        <taxon>Muscomorpha</taxon>
        <taxon>Ephydroidea</taxon>
        <taxon>Drosophilidae</taxon>
        <taxon>Drosophila</taxon>
        <taxon>Sophophora</taxon>
    </lineage>
</organism>
<dbReference type="GeneID" id="139352733"/>
<keyword evidence="1" id="KW-1185">Reference proteome</keyword>
<sequence>MDTNNLSSGVYHFKRCAHEDCDRMVQCSKCHSWYHSETMPMSFHKPQASSSPTQGNGLAKFPYNPSYQASPLEHINKNTQTASTTVTTTSMAVGGISALGEKPAQTPCGLSNLTSHGPSPVKQQLIRPKEAEAAGRLLVGPDAANKIMLTSGIPTPSLIAARQAIPRELPAFDGNPQAWPLFYSSFQTSTEIAGYTNAENLMRLQSSLRGRARELVQSMVLLPAMVTEIIQRLQMCFGRPEHVLQTMLDKARKMPPPKDKLEPLIEYALCVRNIYSTMEACELVAHMSNPLLVQDLVEKLPSQQKLQWAMHPKETAVPVVKVFSEWMYTIAEAASQVSSPLYFGRSERLNYHSVSEEPLRFRGKCVICDAGDHKIQTCPNFSAMNTAERWDVSRTYHLCLNCLNNHRSQCLSRNTCNINNCRERHHPLLHAEQLYRSEHPRQPTAPELESGHILAHRHADQTNFRIVPIKIDYKTQQINTLAFLDEGSSVTLIEETIFQQLGVTGVPHPLCLKWTDNTTRVEETSKTATLRVINTQNGAKFKLRDVRSVRSLNLPAQSANMEELAMKFPYLKGLRITSYANVRPTIIVGADNWNLAVPLRIREGAWRQPIASKTRLEWTLQIPPSKRSNAEGHVNIHECRCYEADTALHEAIKQTFAVETPRRAHLYSEADSRALAIMNSTTRFEDGRFKIGLLWKNENAALQDSYPNALRRLKCLQRKFIKEPALKFQTEKEIDNLVRKKYARKLSAAEILKEHARVWYLPTFLITNPNKPNRVRLVWDAAAQSGGQSLNDFIHAGPDLLKPLVELLISIRAGKVAIIGDIAEMLHQIRVKPEDAHVQRFLWYDQDDELHHPSVYTMEALTFGINCAPCIAHFIRDRNADRFQQQYPAAAQAVKNYHYVDDFIYSGNDNKEVIEIATQVRHIHAAGGFYIRNWTSNSKTVLGELGGESSSTEVEITTAEKVLGLYWIPETDDLTFIFKFSCLKRDIWTENDAPLKRKLLQAAVTGAKLSQSIQTNSRLSVNSHYYWTDSKTVLKWLRMDPRKFQQYVMHRVGEELELTNVDQWYWVPSDLNPADIATKTSSFTSMHKWFDGPEYLLQERSRWPTCTDLGAPTNIEVKQVFFVATIPLDPIVNTMTSCYGSEGELKTCAPNSK</sequence>
<proteinExistence type="predicted"/>
<evidence type="ECO:0000313" key="2">
    <source>
        <dbReference type="RefSeq" id="XP_070851464.1"/>
    </source>
</evidence>
<dbReference type="InterPro" id="IPR005312">
    <property type="entry name" value="DUF1759"/>
</dbReference>
<dbReference type="Proteomes" id="UP001652628">
    <property type="component" value="Chromosome 3"/>
</dbReference>